<gene>
    <name evidence="2" type="ORF">IHQ68_03600</name>
</gene>
<comment type="caution">
    <text evidence="2">The sequence shown here is derived from an EMBL/GenBank/DDBJ whole genome shotgun (WGS) entry which is preliminary data.</text>
</comment>
<accession>A0ABU1DC72</accession>
<dbReference type="EMBL" id="JADBEO010000005">
    <property type="protein sequence ID" value="MDR4305708.1"/>
    <property type="molecule type" value="Genomic_DNA"/>
</dbReference>
<reference evidence="2" key="1">
    <citation type="submission" date="2020-10" db="EMBL/GenBank/DDBJ databases">
        <authorList>
            <person name="Abbas A."/>
            <person name="Razzaq R."/>
            <person name="Waqas M."/>
            <person name="Abbas N."/>
            <person name="Nielsen T.K."/>
            <person name="Hansen L.H."/>
            <person name="Hussain S."/>
            <person name="Shahid M."/>
        </authorList>
    </citation>
    <scope>NUCLEOTIDE SEQUENCE</scope>
    <source>
        <strain evidence="2">S14</strain>
    </source>
</reference>
<feature type="signal peptide" evidence="1">
    <location>
        <begin position="1"/>
        <end position="19"/>
    </location>
</feature>
<dbReference type="SUPFAM" id="SSF52833">
    <property type="entry name" value="Thioredoxin-like"/>
    <property type="match status" value="1"/>
</dbReference>
<keyword evidence="3" id="KW-1185">Reference proteome</keyword>
<evidence type="ECO:0000256" key="1">
    <source>
        <dbReference type="SAM" id="SignalP"/>
    </source>
</evidence>
<name>A0ABU1DC72_9HYPH</name>
<organism evidence="2 3">
    <name type="scientific">Chelatococcus sambhunathii</name>
    <dbReference type="NCBI Taxonomy" id="363953"/>
    <lineage>
        <taxon>Bacteria</taxon>
        <taxon>Pseudomonadati</taxon>
        <taxon>Pseudomonadota</taxon>
        <taxon>Alphaproteobacteria</taxon>
        <taxon>Hyphomicrobiales</taxon>
        <taxon>Chelatococcaceae</taxon>
        <taxon>Chelatococcus</taxon>
    </lineage>
</organism>
<keyword evidence="1" id="KW-0732">Signal</keyword>
<proteinExistence type="predicted"/>
<evidence type="ECO:0000313" key="3">
    <source>
        <dbReference type="Proteomes" id="UP001181622"/>
    </source>
</evidence>
<dbReference type="PANTHER" id="PTHR36057">
    <property type="match status" value="1"/>
</dbReference>
<protein>
    <submittedName>
        <fullName evidence="2">DUF1223 domain-containing protein</fullName>
    </submittedName>
</protein>
<dbReference type="Proteomes" id="UP001181622">
    <property type="component" value="Unassembled WGS sequence"/>
</dbReference>
<evidence type="ECO:0000313" key="2">
    <source>
        <dbReference type="EMBL" id="MDR4305708.1"/>
    </source>
</evidence>
<feature type="chain" id="PRO_5047218509" evidence="1">
    <location>
        <begin position="20"/>
        <end position="259"/>
    </location>
</feature>
<sequence>MRRSSLVFAGCLFALPAGAGEAPRTVVELFTSQGCSSCPPADRLAKDLAESGRALVLTLPVDYWDYVGWKDTLANPANSARQRAYARVRGDRKVLTPQIVVNGREATVGNDGGAVDAAIGRAEKNGVLPVSVELELEDGRVEVQIAKSDRPAGQNAEVWAFAIERDRPVAIGGGENSGRSVVYANVVRHMTRLGAWSGGKTHFEIAADEVLTNDADGVAVLVQSGNGGQPGPILGAALAPLAEKAPPSTISSRLNTGSD</sequence>
<dbReference type="Pfam" id="PF06764">
    <property type="entry name" value="DUF1223"/>
    <property type="match status" value="1"/>
</dbReference>
<dbReference type="InterPro" id="IPR036249">
    <property type="entry name" value="Thioredoxin-like_sf"/>
</dbReference>
<dbReference type="PANTHER" id="PTHR36057:SF1">
    <property type="entry name" value="LIPOPROTEIN LIPID ATTACHMENT SITE-LIKE PROTEIN, PUTATIVE (DUF1223)-RELATED"/>
    <property type="match status" value="1"/>
</dbReference>
<dbReference type="RefSeq" id="WP_309388926.1">
    <property type="nucleotide sequence ID" value="NZ_JADBEO010000005.1"/>
</dbReference>
<dbReference type="InterPro" id="IPR010634">
    <property type="entry name" value="DUF1223"/>
</dbReference>